<reference evidence="1 2" key="1">
    <citation type="submission" date="2024-06" db="EMBL/GenBank/DDBJ databases">
        <title>A chromosome level genome sequence of Diviner's sage (Salvia divinorum).</title>
        <authorList>
            <person name="Ford S.A."/>
            <person name="Ro D.-K."/>
            <person name="Ness R.W."/>
            <person name="Phillips M.A."/>
        </authorList>
    </citation>
    <scope>NUCLEOTIDE SEQUENCE [LARGE SCALE GENOMIC DNA]</scope>
    <source>
        <strain evidence="1">SAF-2024a</strain>
        <tissue evidence="1">Leaf</tissue>
    </source>
</reference>
<sequence>MRRFGLFEPYLYLEDSMGVYEDRKSLMSLEDYEECKNFFRVIRESRGYDLQSFPSCIADWVSRALVSIPLDLVRSCQSLFQKETDRALEWINGQAMWHGEVYEFGEYVNVVRSNLRHVTLYTFTVKKVGDGEVRTAQAMLSCGHDGSLSVEEWRFKPM</sequence>
<dbReference type="EMBL" id="JBEAFC010000003">
    <property type="protein sequence ID" value="KAL1561228.1"/>
    <property type="molecule type" value="Genomic_DNA"/>
</dbReference>
<protein>
    <submittedName>
        <fullName evidence="1">Uncharacterized protein</fullName>
    </submittedName>
</protein>
<organism evidence="1 2">
    <name type="scientific">Salvia divinorum</name>
    <name type="common">Maria pastora</name>
    <name type="synonym">Diviner's sage</name>
    <dbReference type="NCBI Taxonomy" id="28513"/>
    <lineage>
        <taxon>Eukaryota</taxon>
        <taxon>Viridiplantae</taxon>
        <taxon>Streptophyta</taxon>
        <taxon>Embryophyta</taxon>
        <taxon>Tracheophyta</taxon>
        <taxon>Spermatophyta</taxon>
        <taxon>Magnoliopsida</taxon>
        <taxon>eudicotyledons</taxon>
        <taxon>Gunneridae</taxon>
        <taxon>Pentapetalae</taxon>
        <taxon>asterids</taxon>
        <taxon>lamiids</taxon>
        <taxon>Lamiales</taxon>
        <taxon>Lamiaceae</taxon>
        <taxon>Nepetoideae</taxon>
        <taxon>Mentheae</taxon>
        <taxon>Salviinae</taxon>
        <taxon>Salvia</taxon>
        <taxon>Salvia subgen. Calosphace</taxon>
    </lineage>
</organism>
<comment type="caution">
    <text evidence="1">The sequence shown here is derived from an EMBL/GenBank/DDBJ whole genome shotgun (WGS) entry which is preliminary data.</text>
</comment>
<evidence type="ECO:0000313" key="2">
    <source>
        <dbReference type="Proteomes" id="UP001567538"/>
    </source>
</evidence>
<dbReference type="Proteomes" id="UP001567538">
    <property type="component" value="Unassembled WGS sequence"/>
</dbReference>
<gene>
    <name evidence="1" type="ORF">AAHA92_03958</name>
</gene>
<accession>A0ABD1I062</accession>
<keyword evidence="2" id="KW-1185">Reference proteome</keyword>
<dbReference type="AlphaFoldDB" id="A0ABD1I062"/>
<proteinExistence type="predicted"/>
<name>A0ABD1I062_SALDI</name>
<evidence type="ECO:0000313" key="1">
    <source>
        <dbReference type="EMBL" id="KAL1561228.1"/>
    </source>
</evidence>